<comment type="caution">
    <text evidence="4">The sequence shown here is derived from an EMBL/GenBank/DDBJ whole genome shotgun (WGS) entry which is preliminary data.</text>
</comment>
<gene>
    <name evidence="4" type="ORF">AMJ82_03455</name>
</gene>
<organism evidence="4 5">
    <name type="scientific">candidate division TA06 bacterium SM23_40</name>
    <dbReference type="NCBI Taxonomy" id="1703774"/>
    <lineage>
        <taxon>Bacteria</taxon>
        <taxon>Bacteria division TA06</taxon>
    </lineage>
</organism>
<protein>
    <recommendedName>
        <fullName evidence="6">Trimethylamine methyltransferase</fullName>
    </recommendedName>
</protein>
<dbReference type="Pfam" id="PF06253">
    <property type="entry name" value="MTTB"/>
    <property type="match status" value="1"/>
</dbReference>
<keyword evidence="3" id="KW-0808">Transferase</keyword>
<evidence type="ECO:0000256" key="2">
    <source>
        <dbReference type="ARBA" id="ARBA00022603"/>
    </source>
</evidence>
<dbReference type="GO" id="GO:0032259">
    <property type="term" value="P:methylation"/>
    <property type="evidence" value="ECO:0007669"/>
    <property type="project" value="UniProtKB-KW"/>
</dbReference>
<evidence type="ECO:0000256" key="1">
    <source>
        <dbReference type="ARBA" id="ARBA00007137"/>
    </source>
</evidence>
<reference evidence="4 5" key="1">
    <citation type="journal article" date="2015" name="Microbiome">
        <title>Genomic resolution of linkages in carbon, nitrogen, and sulfur cycling among widespread estuary sediment bacteria.</title>
        <authorList>
            <person name="Baker B.J."/>
            <person name="Lazar C.S."/>
            <person name="Teske A.P."/>
            <person name="Dick G.J."/>
        </authorList>
    </citation>
    <scope>NUCLEOTIDE SEQUENCE [LARGE SCALE GENOMIC DNA]</scope>
    <source>
        <strain evidence="4">SM23_40</strain>
    </source>
</reference>
<dbReference type="AlphaFoldDB" id="A0A0S8GB55"/>
<dbReference type="GO" id="GO:0015948">
    <property type="term" value="P:methanogenesis"/>
    <property type="evidence" value="ECO:0007669"/>
    <property type="project" value="InterPro"/>
</dbReference>
<evidence type="ECO:0000313" key="4">
    <source>
        <dbReference type="EMBL" id="KPK70278.1"/>
    </source>
</evidence>
<proteinExistence type="inferred from homology"/>
<dbReference type="Gene3D" id="3.20.20.480">
    <property type="entry name" value="Trimethylamine methyltransferase-like"/>
    <property type="match status" value="1"/>
</dbReference>
<accession>A0A0S8GB55</accession>
<evidence type="ECO:0000313" key="5">
    <source>
        <dbReference type="Proteomes" id="UP000051717"/>
    </source>
</evidence>
<name>A0A0S8GB55_UNCT6</name>
<evidence type="ECO:0008006" key="6">
    <source>
        <dbReference type="Google" id="ProtNLM"/>
    </source>
</evidence>
<evidence type="ECO:0000256" key="3">
    <source>
        <dbReference type="ARBA" id="ARBA00022679"/>
    </source>
</evidence>
<sequence>MARETTQGDEVRTEGRSVPRRPRLSLLERSTIERIVDEARELLQSVGVIVEEPEALDLLADGGAEVDLEQKRARLTAPMVEKALATVPRRVELFDRAGTAAVIYAGDRVQFDPGSAALHVLDADTRRIRKATTEDIISFAKLAEGLDELDAQSTAIIAADVPEAIADSYRLYLLLQLTEKPIVTGAFSGEGLLVMHRLLAASSGGEGGLKARPRAVFDVCPSPPLLWSQATCRNLVDCARFGLPAQLVSMPLAGATGPVTLIGAVTQHAAENLSGIVIHQLACPGAPIIWGGSPAIFDMREGTTPMGAVETMMIDCAYAEVGKHFGLPTHTYMGLSDTKVLDMQTGLESGMGTVLAILAGINLVSGAGMLDFESCQSPEKLVVDCEIIGMARRLSAGLAMRDEERVRSLYTEDHNTTFLTLEHTLRWLKDEQRIPSFIIDRAGRRRWEERGGTDVVARARKRVQELVDTYEPRPLSGEVMSEIENIVRSAAAAAGAERLPGSTIE</sequence>
<comment type="similarity">
    <text evidence="1">Belongs to the trimethylamine methyltransferase family.</text>
</comment>
<dbReference type="EMBL" id="LJUI01000018">
    <property type="protein sequence ID" value="KPK70278.1"/>
    <property type="molecule type" value="Genomic_DNA"/>
</dbReference>
<dbReference type="InterPro" id="IPR038601">
    <property type="entry name" value="MttB-like_sf"/>
</dbReference>
<dbReference type="GO" id="GO:0008168">
    <property type="term" value="F:methyltransferase activity"/>
    <property type="evidence" value="ECO:0007669"/>
    <property type="project" value="UniProtKB-KW"/>
</dbReference>
<keyword evidence="2" id="KW-0489">Methyltransferase</keyword>
<dbReference type="Proteomes" id="UP000051717">
    <property type="component" value="Unassembled WGS sequence"/>
</dbReference>
<dbReference type="InterPro" id="IPR010426">
    <property type="entry name" value="MTTB_MeTrfase"/>
</dbReference>